<reference evidence="1" key="1">
    <citation type="journal article" date="2023" name="Int. J. Syst. Evol. Microbiol.">
        <title>&lt;i&gt;Shewanella septentrionalis&lt;/i&gt; sp. nov. and &lt;i&gt;Shewanella holmiensis&lt;/i&gt; sp. nov., isolated from Baltic Sea water and sediments.</title>
        <authorList>
            <person name="Martin-Rodriguez A.J."/>
            <person name="Thorell K."/>
            <person name="Joffre E."/>
            <person name="Jensie-Markopoulos S."/>
            <person name="Moore E.R.B."/>
            <person name="Sjoling A."/>
        </authorList>
    </citation>
    <scope>NUCLEOTIDE SEQUENCE</scope>
    <source>
        <strain evidence="1">SP1W3</strain>
    </source>
</reference>
<evidence type="ECO:0000313" key="1">
    <source>
        <dbReference type="EMBL" id="MCT7947227.1"/>
    </source>
</evidence>
<proteinExistence type="predicted"/>
<gene>
    <name evidence="1" type="ORF">NE536_17860</name>
</gene>
<name>A0A9X2WX67_9GAMM</name>
<sequence length="119" mass="13887">MGFSDEPEQRMNIKALRLGLYRWGRYWVYQELGKGFANRSACDRLGEALGGGNLKHELNVPAHVAHFDHLVEQLSINCKRAIRAHYLCKEQWALMGFDSKKSYIFWLRKAEMALLDRMN</sequence>
<dbReference type="AlphaFoldDB" id="A0A9X2WX67"/>
<protein>
    <submittedName>
        <fullName evidence="1">Uncharacterized protein</fullName>
    </submittedName>
</protein>
<dbReference type="Proteomes" id="UP001155604">
    <property type="component" value="Unassembled WGS sequence"/>
</dbReference>
<accession>A0A9X2WX67</accession>
<keyword evidence="2" id="KW-1185">Reference proteome</keyword>
<dbReference type="RefSeq" id="WP_261273527.1">
    <property type="nucleotide sequence ID" value="NZ_JAMTCC010000036.1"/>
</dbReference>
<organism evidence="1 2">
    <name type="scientific">Shewanella septentrionalis</name>
    <dbReference type="NCBI Taxonomy" id="2952223"/>
    <lineage>
        <taxon>Bacteria</taxon>
        <taxon>Pseudomonadati</taxon>
        <taxon>Pseudomonadota</taxon>
        <taxon>Gammaproteobacteria</taxon>
        <taxon>Alteromonadales</taxon>
        <taxon>Shewanellaceae</taxon>
        <taxon>Shewanella</taxon>
    </lineage>
</organism>
<comment type="caution">
    <text evidence="1">The sequence shown here is derived from an EMBL/GenBank/DDBJ whole genome shotgun (WGS) entry which is preliminary data.</text>
</comment>
<dbReference type="EMBL" id="JAMTCC010000036">
    <property type="protein sequence ID" value="MCT7947227.1"/>
    <property type="molecule type" value="Genomic_DNA"/>
</dbReference>
<evidence type="ECO:0000313" key="2">
    <source>
        <dbReference type="Proteomes" id="UP001155604"/>
    </source>
</evidence>